<dbReference type="PIRSF" id="PIRSF021328">
    <property type="entry name" value="UCP021328"/>
    <property type="match status" value="1"/>
</dbReference>
<dbReference type="InterPro" id="IPR016787">
    <property type="entry name" value="UCP021328"/>
</dbReference>
<evidence type="ECO:0000313" key="2">
    <source>
        <dbReference type="Proteomes" id="UP000190951"/>
    </source>
</evidence>
<dbReference type="STRING" id="84029.CROST_13350"/>
<name>A0A1S8LBM2_9CLOT</name>
<dbReference type="AlphaFoldDB" id="A0A1S8LBM2"/>
<reference evidence="1 2" key="1">
    <citation type="submission" date="2022-04" db="EMBL/GenBank/DDBJ databases">
        <title>Genome sequence of C. roseum typestrain.</title>
        <authorList>
            <person name="Poehlein A."/>
            <person name="Schoch T."/>
            <person name="Duerre P."/>
            <person name="Daniel R."/>
        </authorList>
    </citation>
    <scope>NUCLEOTIDE SEQUENCE [LARGE SCALE GENOMIC DNA]</scope>
    <source>
        <strain evidence="1 2">DSM 7320</strain>
    </source>
</reference>
<dbReference type="RefSeq" id="WP_077832983.1">
    <property type="nucleotide sequence ID" value="NZ_CP096983.1"/>
</dbReference>
<proteinExistence type="predicted"/>
<organism evidence="1 2">
    <name type="scientific">Clostridium felsineum</name>
    <dbReference type="NCBI Taxonomy" id="36839"/>
    <lineage>
        <taxon>Bacteria</taxon>
        <taxon>Bacillati</taxon>
        <taxon>Bacillota</taxon>
        <taxon>Clostridia</taxon>
        <taxon>Eubacteriales</taxon>
        <taxon>Clostridiaceae</taxon>
        <taxon>Clostridium</taxon>
    </lineage>
</organism>
<evidence type="ECO:0000313" key="1">
    <source>
        <dbReference type="EMBL" id="URZ11953.1"/>
    </source>
</evidence>
<dbReference type="Pfam" id="PF11208">
    <property type="entry name" value="DUF2992"/>
    <property type="match status" value="1"/>
</dbReference>
<dbReference type="EMBL" id="CP096983">
    <property type="protein sequence ID" value="URZ11953.1"/>
    <property type="molecule type" value="Genomic_DNA"/>
</dbReference>
<protein>
    <submittedName>
        <fullName evidence="1">Uncharacterized protein</fullName>
    </submittedName>
</protein>
<dbReference type="KEGG" id="crw:CROST_026700"/>
<dbReference type="Proteomes" id="UP000190951">
    <property type="component" value="Chromosome"/>
</dbReference>
<keyword evidence="2" id="KW-1185">Reference proteome</keyword>
<accession>A0A1S8LBM2</accession>
<sequence>MNISLKVFFENPFWVGVFERNYEGKYEVSRVVFGAEPKDYEVYYFVLNNFRGLKFTRPLEEKEIIKKKINPKRLQRKIKKEVKRATCTKAQNAMQLDLEAKKEERRTFSKLRKKEIEENKFILKQEKKKMKKRGH</sequence>
<gene>
    <name evidence="1" type="primary">yjdF</name>
    <name evidence="1" type="ORF">CROST_026700</name>
</gene>